<reference evidence="3 4" key="1">
    <citation type="submission" date="2016-10" db="EMBL/GenBank/DDBJ databases">
        <authorList>
            <person name="Varghese N."/>
            <person name="Submissions S."/>
        </authorList>
    </citation>
    <scope>NUCLEOTIDE SEQUENCE [LARGE SCALE GENOMIC DNA]</scope>
    <source>
        <strain evidence="3 4">DSM 14526</strain>
    </source>
</reference>
<gene>
    <name evidence="3" type="ORF">SAMN04488525_11024</name>
</gene>
<organism evidence="3 4">
    <name type="scientific">Trichococcus collinsii</name>
    <dbReference type="NCBI Taxonomy" id="157076"/>
    <lineage>
        <taxon>Bacteria</taxon>
        <taxon>Bacillati</taxon>
        <taxon>Bacillota</taxon>
        <taxon>Bacilli</taxon>
        <taxon>Lactobacillales</taxon>
        <taxon>Carnobacteriaceae</taxon>
        <taxon>Trichococcus</taxon>
    </lineage>
</organism>
<sequence length="140" mass="14733">MKKLLLALSLSLVLFGCAPTEEVETSSVLKESTVAVSSEAAETVSVTISLTDGGTVIAESEKTVAVEADANLLDVMKENYAIEEADGFITAIDGQAQVEASGETKAKYWLFDVNGEPSMVGAADVALQEGDVIVWNLTEM</sequence>
<proteinExistence type="predicted"/>
<evidence type="ECO:0000313" key="3">
    <source>
        <dbReference type="EMBL" id="SEA90936.1"/>
    </source>
</evidence>
<evidence type="ECO:0000313" key="4">
    <source>
        <dbReference type="Proteomes" id="UP000199042"/>
    </source>
</evidence>
<comment type="caution">
    <text evidence="3">The sequence shown here is derived from an EMBL/GenBank/DDBJ whole genome shotgun (WGS) entry which is preliminary data.</text>
</comment>
<feature type="domain" description="Transcobalamin-like C-terminal" evidence="2">
    <location>
        <begin position="70"/>
        <end position="138"/>
    </location>
</feature>
<dbReference type="Pfam" id="PF14478">
    <property type="entry name" value="DUF4430"/>
    <property type="match status" value="1"/>
</dbReference>
<dbReference type="RefSeq" id="WP_176974294.1">
    <property type="nucleotide sequence ID" value="NZ_FJNA01000002.1"/>
</dbReference>
<dbReference type="InterPro" id="IPR027954">
    <property type="entry name" value="Transcobalamin-like_C"/>
</dbReference>
<keyword evidence="1" id="KW-0732">Signal</keyword>
<dbReference type="Proteomes" id="UP000199042">
    <property type="component" value="Unassembled WGS sequence"/>
</dbReference>
<dbReference type="Gene3D" id="2.170.130.30">
    <property type="match status" value="1"/>
</dbReference>
<evidence type="ECO:0000256" key="1">
    <source>
        <dbReference type="SAM" id="SignalP"/>
    </source>
</evidence>
<feature type="chain" id="PRO_5044282417" description="Transcobalamin-like C-terminal domain-containing protein" evidence="1">
    <location>
        <begin position="19"/>
        <end position="140"/>
    </location>
</feature>
<dbReference type="PROSITE" id="PS51257">
    <property type="entry name" value="PROKAR_LIPOPROTEIN"/>
    <property type="match status" value="1"/>
</dbReference>
<evidence type="ECO:0000259" key="2">
    <source>
        <dbReference type="Pfam" id="PF14478"/>
    </source>
</evidence>
<name>A0AB38A3H8_9LACT</name>
<dbReference type="EMBL" id="FNQH01000010">
    <property type="protein sequence ID" value="SEA90936.1"/>
    <property type="molecule type" value="Genomic_DNA"/>
</dbReference>
<accession>A0AB38A3H8</accession>
<feature type="signal peptide" evidence="1">
    <location>
        <begin position="1"/>
        <end position="18"/>
    </location>
</feature>
<protein>
    <recommendedName>
        <fullName evidence="2">Transcobalamin-like C-terminal domain-containing protein</fullName>
    </recommendedName>
</protein>
<keyword evidence="4" id="KW-1185">Reference proteome</keyword>
<dbReference type="AlphaFoldDB" id="A0AB38A3H8"/>